<dbReference type="Pfam" id="PF05193">
    <property type="entry name" value="Peptidase_M16_C"/>
    <property type="match status" value="1"/>
</dbReference>
<dbReference type="STRING" id="1121291.SAMN02745134_01296"/>
<dbReference type="GO" id="GO:0016485">
    <property type="term" value="P:protein processing"/>
    <property type="evidence" value="ECO:0007669"/>
    <property type="project" value="TreeGrafter"/>
</dbReference>
<dbReference type="SUPFAM" id="SSF63411">
    <property type="entry name" value="LuxS/MPP-like metallohydrolase"/>
    <property type="match status" value="4"/>
</dbReference>
<dbReference type="PANTHER" id="PTHR43016:SF13">
    <property type="entry name" value="PRESEQUENCE PROTEASE, MITOCHONDRIAL"/>
    <property type="match status" value="1"/>
</dbReference>
<feature type="domain" description="Peptidase M16C associated" evidence="1">
    <location>
        <begin position="464"/>
        <end position="714"/>
    </location>
</feature>
<dbReference type="InterPro" id="IPR011249">
    <property type="entry name" value="Metalloenz_LuxS/M16"/>
</dbReference>
<keyword evidence="3" id="KW-1185">Reference proteome</keyword>
<gene>
    <name evidence="2" type="ORF">SAMN02745134_01296</name>
</gene>
<dbReference type="Pfam" id="PF08367">
    <property type="entry name" value="M16C_assoc"/>
    <property type="match status" value="1"/>
</dbReference>
<dbReference type="Pfam" id="PF00675">
    <property type="entry name" value="Peptidase_M16"/>
    <property type="match status" value="1"/>
</dbReference>
<accession>A0A1W1XCD0</accession>
<name>A0A1W1XCD0_9CLOT</name>
<organism evidence="2 3">
    <name type="scientific">Clostridium acidisoli DSM 12555</name>
    <dbReference type="NCBI Taxonomy" id="1121291"/>
    <lineage>
        <taxon>Bacteria</taxon>
        <taxon>Bacillati</taxon>
        <taxon>Bacillota</taxon>
        <taxon>Clostridia</taxon>
        <taxon>Eubacteriales</taxon>
        <taxon>Clostridiaceae</taxon>
        <taxon>Clostridium</taxon>
    </lineage>
</organism>
<dbReference type="AlphaFoldDB" id="A0A1W1XCD0"/>
<dbReference type="FunFam" id="3.30.830.10:FF:000034">
    <property type="entry name" value="presequence protease 1, chloroplastic/mitochondrial"/>
    <property type="match status" value="1"/>
</dbReference>
<dbReference type="Pfam" id="PF22516">
    <property type="entry name" value="PreP_C"/>
    <property type="match status" value="1"/>
</dbReference>
<dbReference type="GO" id="GO:0046872">
    <property type="term" value="F:metal ion binding"/>
    <property type="evidence" value="ECO:0007669"/>
    <property type="project" value="InterPro"/>
</dbReference>
<dbReference type="Proteomes" id="UP000192468">
    <property type="component" value="Unassembled WGS sequence"/>
</dbReference>
<proteinExistence type="predicted"/>
<dbReference type="InterPro" id="IPR011765">
    <property type="entry name" value="Pept_M16_N"/>
</dbReference>
<sequence length="976" mass="113589">MNYEINKIYNGFRLIEEMQIKDISSTGRVFLHEKSGAKLINIENSDDNKVFAISFKTLPDNSTGVFHILEHSVLCGSRKFPSKEPFVELAKGSLNTYLNAATYSDKTMYPIASKNDKDFRNLMDVYLDAVFYPNIYKYPEIMKQEGWHYEYNKDNDQLSYKGVVYNEMQGVYSSPESLLFRGISSNLFPDTSYSHDSGGNPMNIPELTGEQFLSYHKKYYHPSNSYIYLYGKLDILDQLKFIDENYLCNFEKIDEKIEIKKQEAFKEMKEKSVFYPISESEDANDKTYLSLNFVISDATNKELYLAFDLLEDILLETAASPLKNAIVKANICKDAFGMYNNSILQTYMSIVIKNSNEAEKDKFKKVVFDTLRDIVKNGIDKDLIDAVINSKEFDLREGDYSTYPRGLVYCEKVMNSVLHNGLTFQNLEFENDLEKIKKNSENRYFESLIEKYLLNNPYSLMFSVVPKNGLSKEIANEEKTKLEKYKASLNKEQLSQIIAEADELVKRQSLPDKKEDLLKIPLLTISDVNREAETYNTKIYDEDDYKVLYNELDTNGINYVDMYFDAGNVKQEDIPYITLLSYLLSKMDTKNYSYESLSNVININTGGIDFDLDLYSDANDIDKYYPKFIVRGKCIHEKSEKLIELFKEIINNTKFENKDRFREAFYELKSRMEMIIVSGSVRIVGTRLNSYYSNVSQYNELVNGLSFYEFLLEIHKDFDNKVNEIFTKLGEISKLIFNRKNLIISIGSAKEDYEILIPKVKDMVLKDFRSETYEKQEYKFTPSKKNEALVTSSNVQYVAKGNNYSKFGFSYTGKFLVLRTIANYDYLWNNIRVKGGAYGVFISFRRNGNMSICSYRDPNIIETIKVYDEFAKHLEKFTCDKREMTKYILGTINSLDTPLSNSMICEREVAIYISNLDKKLLQKEREEVLDTKIEDIQEMKTIIDKCMEENYICVLGGKEKIEENKDVFENIINIFE</sequence>
<dbReference type="SMART" id="SM01264">
    <property type="entry name" value="M16C_associated"/>
    <property type="match status" value="1"/>
</dbReference>
<dbReference type="Gene3D" id="3.30.830.10">
    <property type="entry name" value="Metalloenzyme, LuxS/M16 peptidase-like"/>
    <property type="match status" value="4"/>
</dbReference>
<dbReference type="RefSeq" id="WP_084114793.1">
    <property type="nucleotide sequence ID" value="NZ_FWXH01000003.1"/>
</dbReference>
<evidence type="ECO:0000259" key="1">
    <source>
        <dbReference type="SMART" id="SM01264"/>
    </source>
</evidence>
<dbReference type="InterPro" id="IPR013578">
    <property type="entry name" value="Peptidase_M16C_assoc"/>
</dbReference>
<protein>
    <recommendedName>
        <fullName evidence="1">Peptidase M16C associated domain-containing protein</fullName>
    </recommendedName>
</protein>
<evidence type="ECO:0000313" key="2">
    <source>
        <dbReference type="EMBL" id="SMC21444.1"/>
    </source>
</evidence>
<dbReference type="PANTHER" id="PTHR43016">
    <property type="entry name" value="PRESEQUENCE PROTEASE"/>
    <property type="match status" value="1"/>
</dbReference>
<evidence type="ECO:0000313" key="3">
    <source>
        <dbReference type="Proteomes" id="UP000192468"/>
    </source>
</evidence>
<dbReference type="EMBL" id="FWXH01000003">
    <property type="protein sequence ID" value="SMC21444.1"/>
    <property type="molecule type" value="Genomic_DNA"/>
</dbReference>
<dbReference type="InterPro" id="IPR055130">
    <property type="entry name" value="PreP_C"/>
</dbReference>
<dbReference type="InterPro" id="IPR007863">
    <property type="entry name" value="Peptidase_M16_C"/>
</dbReference>
<dbReference type="GO" id="GO:0004222">
    <property type="term" value="F:metalloendopeptidase activity"/>
    <property type="evidence" value="ECO:0007669"/>
    <property type="project" value="TreeGrafter"/>
</dbReference>
<dbReference type="OrthoDB" id="9762027at2"/>
<reference evidence="2 3" key="1">
    <citation type="submission" date="2017-04" db="EMBL/GenBank/DDBJ databases">
        <authorList>
            <person name="Afonso C.L."/>
            <person name="Miller P.J."/>
            <person name="Scott M.A."/>
            <person name="Spackman E."/>
            <person name="Goraichik I."/>
            <person name="Dimitrov K.M."/>
            <person name="Suarez D.L."/>
            <person name="Swayne D.E."/>
        </authorList>
    </citation>
    <scope>NUCLEOTIDE SEQUENCE [LARGE SCALE GENOMIC DNA]</scope>
    <source>
        <strain evidence="2 3">DSM 12555</strain>
    </source>
</reference>